<sequence>MGEHVMSERIVRRRVVTGHNAENRSCVASDTALFGEDVPGMPGNVVIRFWGADKEMVYPDSGDEPQYAGFYPNRGGFRCLECSIPPDTVAETALVNDAGADETALGELETKMPGLATVMSGEDPGMHRTATVDMVLIVDGQCILRLDEEEVALGVGDLVIQSGTRHAWGNPYDRPCRFLAVTIGAKNDLCE</sequence>
<dbReference type="Proteomes" id="UP000477680">
    <property type="component" value="Chromosome"/>
</dbReference>
<proteinExistence type="predicted"/>
<feature type="domain" description="Cupin type-2" evidence="1">
    <location>
        <begin position="115"/>
        <end position="181"/>
    </location>
</feature>
<dbReference type="KEGG" id="kim:G3T16_06280"/>
<evidence type="ECO:0000313" key="3">
    <source>
        <dbReference type="Proteomes" id="UP000477680"/>
    </source>
</evidence>
<dbReference type="Gene3D" id="2.60.120.10">
    <property type="entry name" value="Jelly Rolls"/>
    <property type="match status" value="1"/>
</dbReference>
<gene>
    <name evidence="2" type="ORF">G3T16_06280</name>
</gene>
<dbReference type="InterPro" id="IPR011051">
    <property type="entry name" value="RmlC_Cupin_sf"/>
</dbReference>
<accession>A0A6C0TZV1</accession>
<dbReference type="InterPro" id="IPR047142">
    <property type="entry name" value="OryJ/VirC-like"/>
</dbReference>
<dbReference type="RefSeq" id="WP_163494310.1">
    <property type="nucleotide sequence ID" value="NZ_CP048711.1"/>
</dbReference>
<dbReference type="PANTHER" id="PTHR36156:SF2">
    <property type="entry name" value="CUPIN TYPE-2 DOMAIN-CONTAINING PROTEIN"/>
    <property type="match status" value="1"/>
</dbReference>
<dbReference type="EMBL" id="CP048711">
    <property type="protein sequence ID" value="QIB65063.1"/>
    <property type="molecule type" value="Genomic_DNA"/>
</dbReference>
<evidence type="ECO:0000259" key="1">
    <source>
        <dbReference type="Pfam" id="PF07883"/>
    </source>
</evidence>
<reference evidence="2 3" key="1">
    <citation type="submission" date="2020-02" db="EMBL/GenBank/DDBJ databases">
        <title>Genome sequencing for Kineobactrum sp. M2.</title>
        <authorList>
            <person name="Park S.-J."/>
        </authorList>
    </citation>
    <scope>NUCLEOTIDE SEQUENCE [LARGE SCALE GENOMIC DNA]</scope>
    <source>
        <strain evidence="2 3">M2</strain>
    </source>
</reference>
<evidence type="ECO:0000313" key="2">
    <source>
        <dbReference type="EMBL" id="QIB65063.1"/>
    </source>
</evidence>
<dbReference type="InterPro" id="IPR014710">
    <property type="entry name" value="RmlC-like_jellyroll"/>
</dbReference>
<dbReference type="SUPFAM" id="SSF51182">
    <property type="entry name" value="RmlC-like cupins"/>
    <property type="match status" value="1"/>
</dbReference>
<name>A0A6C0TZV1_9GAMM</name>
<protein>
    <submittedName>
        <fullName evidence="2">Cupin domain-containing protein</fullName>
    </submittedName>
</protein>
<dbReference type="InterPro" id="IPR013096">
    <property type="entry name" value="Cupin_2"/>
</dbReference>
<organism evidence="2 3">
    <name type="scientific">Kineobactrum salinum</name>
    <dbReference type="NCBI Taxonomy" id="2708301"/>
    <lineage>
        <taxon>Bacteria</taxon>
        <taxon>Pseudomonadati</taxon>
        <taxon>Pseudomonadota</taxon>
        <taxon>Gammaproteobacteria</taxon>
        <taxon>Cellvibrionales</taxon>
        <taxon>Halieaceae</taxon>
        <taxon>Kineobactrum</taxon>
    </lineage>
</organism>
<dbReference type="Pfam" id="PF07883">
    <property type="entry name" value="Cupin_2"/>
    <property type="match status" value="1"/>
</dbReference>
<keyword evidence="3" id="KW-1185">Reference proteome</keyword>
<dbReference type="PANTHER" id="PTHR36156">
    <property type="entry name" value="SLR2101 PROTEIN"/>
    <property type="match status" value="1"/>
</dbReference>
<dbReference type="AlphaFoldDB" id="A0A6C0TZV1"/>